<dbReference type="AlphaFoldDB" id="A0A1I7ULL1"/>
<organism evidence="3 4">
    <name type="scientific">Caenorhabditis tropicalis</name>
    <dbReference type="NCBI Taxonomy" id="1561998"/>
    <lineage>
        <taxon>Eukaryota</taxon>
        <taxon>Metazoa</taxon>
        <taxon>Ecdysozoa</taxon>
        <taxon>Nematoda</taxon>
        <taxon>Chromadorea</taxon>
        <taxon>Rhabditida</taxon>
        <taxon>Rhabditina</taxon>
        <taxon>Rhabditomorpha</taxon>
        <taxon>Rhabditoidea</taxon>
        <taxon>Rhabditidae</taxon>
        <taxon>Peloderinae</taxon>
        <taxon>Caenorhabditis</taxon>
    </lineage>
</organism>
<keyword evidence="3" id="KW-1185">Reference proteome</keyword>
<reference evidence="4" key="1">
    <citation type="submission" date="2016-11" db="UniProtKB">
        <authorList>
            <consortium name="WormBaseParasite"/>
        </authorList>
    </citation>
    <scope>IDENTIFICATION</scope>
</reference>
<evidence type="ECO:0000313" key="4">
    <source>
        <dbReference type="WBParaSite" id="Csp11.Scaffold630.g17188.t1"/>
    </source>
</evidence>
<keyword evidence="2" id="KW-1133">Transmembrane helix</keyword>
<feature type="coiled-coil region" evidence="1">
    <location>
        <begin position="416"/>
        <end position="477"/>
    </location>
</feature>
<evidence type="ECO:0000313" key="3">
    <source>
        <dbReference type="Proteomes" id="UP000095282"/>
    </source>
</evidence>
<dbReference type="eggNOG" id="ENOG502THQY">
    <property type="taxonomic scope" value="Eukaryota"/>
</dbReference>
<keyword evidence="2" id="KW-0812">Transmembrane</keyword>
<dbReference type="WBParaSite" id="Csp11.Scaffold630.g17188.t1">
    <property type="protein sequence ID" value="Csp11.Scaffold630.g17188.t1"/>
    <property type="gene ID" value="Csp11.Scaffold630.g17188"/>
</dbReference>
<evidence type="ECO:0000256" key="2">
    <source>
        <dbReference type="SAM" id="Phobius"/>
    </source>
</evidence>
<name>A0A1I7ULL1_9PELO</name>
<protein>
    <submittedName>
        <fullName evidence="4">WSN domain-containing protein</fullName>
    </submittedName>
</protein>
<feature type="transmembrane region" description="Helical" evidence="2">
    <location>
        <begin position="711"/>
        <end position="733"/>
    </location>
</feature>
<proteinExistence type="predicted"/>
<accession>A0A1I7ULL1</accession>
<sequence length="768" mass="89129">MSAITAKGARLTAALNALSLFVQSSLDGEEVFREAISSFFTHNRSVIDDIAEINETHLSLLLNELGNIGNETFSVTVVSNSLDELGRTNENLKDLPSLKELFKDAIPSSFGDIYLKTVDMSHLDENIEKLSIKNFEFTLTFFQNLIPSSSEDAIQALIKIPSQIKEIIEMFSIDDIISKATSVITPLAERIAAYELLKKDEINSILSIRSTIFEEVNSFRKAANVAKSMSSMCRKMMSTDTFINLTVLEEDLKDPTFLDTLNEERSSEALEIILPPIFEISKKVKSHWTGIEDILRNKEFRTSSEKLNRVLSFLIEAVPQKIAFQSSLKSIGELFNLIEIPIDATAFQEFSLTINRLKELDEDVKRLKKTDDFENMIVQQKVFDLLRSNRTYRSDLIKGTEFPIAVQRFKNISYYLDNLNDIRRKMNIELKDLKWRHLGKKIDEWIKTVFIPFEKKMKESSEVIKRLKSALNFLKERKNLNLPNFHSQIVSLQKKTQEVKGVVEEELKNLNPKEENEPYYKYMINLRIESSPLREQLMRASHIFGLLDHYDRNQTVFDEFFEKGIALQKKILNDNSKTEDQKTKMNELESMKKRMDDLKEQMNIRMKRYAGKSMKELFEMRSFIDNLQNLPNPALRVNEWRSIAQSIGGEADDFNASIDAIFDFDFTLHQRNLIGTFSNYKGYVRYNQIIPKIGDIQKRTFYESNYGPIEFAIFVVESLLVNILLYAAACYQLRQLDKKEVVREKRLRSDYYRMFAAEFDAKRGFVKK</sequence>
<keyword evidence="1" id="KW-0175">Coiled coil</keyword>
<evidence type="ECO:0000256" key="1">
    <source>
        <dbReference type="SAM" id="Coils"/>
    </source>
</evidence>
<keyword evidence="2" id="KW-0472">Membrane</keyword>
<feature type="coiled-coil region" evidence="1">
    <location>
        <begin position="581"/>
        <end position="608"/>
    </location>
</feature>
<dbReference type="Proteomes" id="UP000095282">
    <property type="component" value="Unplaced"/>
</dbReference>